<evidence type="ECO:0000313" key="6">
    <source>
        <dbReference type="Proteomes" id="UP000076858"/>
    </source>
</evidence>
<sequence>MPHADETTPKHMQQQHHHGQQRPNKLVPRRRNTETENAAISKRHALLMRDRRILILITFLCCLASILWIVSLSTDFWVIVDTVPKNSNDSTAVLKSHLGVWRGCITNRQRINESTSIVDTDGCSYHNLEQDDHELKAKPSIARTIVDYRRTIVALAGLSLLCHIMSISFSMYTFRNSRYTFKRLAGCMHLITAATTFVLIEVVSNGADFSRAHLLSVFPVGTVWHHGFSYYLAWYVCFQYGMAGLTFLVCSRKRKSLNIMKEDGTMMTDDEY</sequence>
<keyword evidence="3" id="KW-1133">Transmembrane helix</keyword>
<dbReference type="InterPro" id="IPR050579">
    <property type="entry name" value="PMP-22/EMP/MP20-like"/>
</dbReference>
<evidence type="ECO:0000256" key="2">
    <source>
        <dbReference type="ARBA" id="ARBA00022692"/>
    </source>
</evidence>
<dbReference type="Gene3D" id="1.20.140.150">
    <property type="match status" value="1"/>
</dbReference>
<proteinExistence type="predicted"/>
<comment type="caution">
    <text evidence="5">The sequence shown here is derived from an EMBL/GenBank/DDBJ whole genome shotgun (WGS) entry which is preliminary data.</text>
</comment>
<dbReference type="OrthoDB" id="5917530at2759"/>
<evidence type="ECO:0000256" key="4">
    <source>
        <dbReference type="ARBA" id="ARBA00023136"/>
    </source>
</evidence>
<keyword evidence="4" id="KW-0472">Membrane</keyword>
<keyword evidence="6" id="KW-1185">Reference proteome</keyword>
<dbReference type="PANTHER" id="PTHR10671:SF82">
    <property type="entry name" value="GH19567P"/>
    <property type="match status" value="1"/>
</dbReference>
<name>A0A164X889_9CRUS</name>
<dbReference type="Proteomes" id="UP000076858">
    <property type="component" value="Unassembled WGS sequence"/>
</dbReference>
<comment type="subcellular location">
    <subcellularLocation>
        <location evidence="1">Membrane</location>
        <topology evidence="1">Multi-pass membrane protein</topology>
    </subcellularLocation>
</comment>
<accession>A0A164X889</accession>
<evidence type="ECO:0000256" key="3">
    <source>
        <dbReference type="ARBA" id="ARBA00022989"/>
    </source>
</evidence>
<dbReference type="GO" id="GO:0005886">
    <property type="term" value="C:plasma membrane"/>
    <property type="evidence" value="ECO:0007669"/>
    <property type="project" value="TreeGrafter"/>
</dbReference>
<protein>
    <submittedName>
        <fullName evidence="5">Uncharacterized protein</fullName>
    </submittedName>
</protein>
<dbReference type="AlphaFoldDB" id="A0A164X889"/>
<gene>
    <name evidence="5" type="ORF">APZ42_020572</name>
</gene>
<keyword evidence="2" id="KW-0812">Transmembrane</keyword>
<dbReference type="PANTHER" id="PTHR10671">
    <property type="entry name" value="EPITHELIAL MEMBRANE PROTEIN-RELATED"/>
    <property type="match status" value="1"/>
</dbReference>
<organism evidence="5 6">
    <name type="scientific">Daphnia magna</name>
    <dbReference type="NCBI Taxonomy" id="35525"/>
    <lineage>
        <taxon>Eukaryota</taxon>
        <taxon>Metazoa</taxon>
        <taxon>Ecdysozoa</taxon>
        <taxon>Arthropoda</taxon>
        <taxon>Crustacea</taxon>
        <taxon>Branchiopoda</taxon>
        <taxon>Diplostraca</taxon>
        <taxon>Cladocera</taxon>
        <taxon>Anomopoda</taxon>
        <taxon>Daphniidae</taxon>
        <taxon>Daphnia</taxon>
    </lineage>
</organism>
<evidence type="ECO:0000256" key="1">
    <source>
        <dbReference type="ARBA" id="ARBA00004141"/>
    </source>
</evidence>
<dbReference type="InterPro" id="IPR004031">
    <property type="entry name" value="PMP22/EMP/MP20/Claudin"/>
</dbReference>
<evidence type="ECO:0000313" key="5">
    <source>
        <dbReference type="EMBL" id="KZS13960.1"/>
    </source>
</evidence>
<dbReference type="Pfam" id="PF13903">
    <property type="entry name" value="Claudin_2"/>
    <property type="match status" value="1"/>
</dbReference>
<dbReference type="EMBL" id="LRGB01001005">
    <property type="protein sequence ID" value="KZS13960.1"/>
    <property type="molecule type" value="Genomic_DNA"/>
</dbReference>
<reference evidence="5 6" key="1">
    <citation type="submission" date="2016-03" db="EMBL/GenBank/DDBJ databases">
        <title>EvidentialGene: Evidence-directed Construction of Genes on Genomes.</title>
        <authorList>
            <person name="Gilbert D.G."/>
            <person name="Choi J.-H."/>
            <person name="Mockaitis K."/>
            <person name="Colbourne J."/>
            <person name="Pfrender M."/>
        </authorList>
    </citation>
    <scope>NUCLEOTIDE SEQUENCE [LARGE SCALE GENOMIC DNA]</scope>
    <source>
        <strain evidence="5 6">Xinb3</strain>
        <tissue evidence="5">Complete organism</tissue>
    </source>
</reference>